<dbReference type="AlphaFoldDB" id="A0A6P8W344"/>
<evidence type="ECO:0000313" key="3">
    <source>
        <dbReference type="Proteomes" id="UP000515160"/>
    </source>
</evidence>
<evidence type="ECO:0000256" key="1">
    <source>
        <dbReference type="SAM" id="MobiDB-lite"/>
    </source>
</evidence>
<evidence type="ECO:0000256" key="2">
    <source>
        <dbReference type="SAM" id="Phobius"/>
    </source>
</evidence>
<reference evidence="4" key="1">
    <citation type="submission" date="2025-08" db="UniProtKB">
        <authorList>
            <consortium name="RefSeq"/>
        </authorList>
    </citation>
    <scope>IDENTIFICATION</scope>
    <source>
        <strain evidence="4">15112-1751.03</strain>
        <tissue evidence="4">Whole Adult</tissue>
    </source>
</reference>
<keyword evidence="3" id="KW-1185">Reference proteome</keyword>
<accession>A0A6P8W344</accession>
<dbReference type="Proteomes" id="UP000515160">
    <property type="component" value="Chromosome 2L"/>
</dbReference>
<keyword evidence="2" id="KW-0472">Membrane</keyword>
<dbReference type="RefSeq" id="XP_034098034.1">
    <property type="nucleotide sequence ID" value="XM_034242143.2"/>
</dbReference>
<proteinExistence type="predicted"/>
<protein>
    <submittedName>
        <fullName evidence="4">Uncharacterized protein LOC117563699</fullName>
    </submittedName>
</protein>
<feature type="region of interest" description="Disordered" evidence="1">
    <location>
        <begin position="1"/>
        <end position="24"/>
    </location>
</feature>
<gene>
    <name evidence="4" type="primary">LOC117563699</name>
</gene>
<keyword evidence="2" id="KW-0812">Transmembrane</keyword>
<dbReference type="GeneID" id="117563699"/>
<name>A0A6P8W344_DROAB</name>
<keyword evidence="2" id="KW-1133">Transmembrane helix</keyword>
<sequence length="307" mass="34378">MDNDNNKPPGDEKQQPEQSSSVENVLQLLDGQVGETETDLPIELAPSLNSLQNALEHLNFSEAKALVEEMIESLLPDPGPLNEGSSSTLTSVAKPPIGYDDERLHRILHLLERYTRNLEVIEEFMVKARDKADTSLQQTQNNELATQTMPLHHTRGCDTIRPQSGRRIQQQPVPQPQSQHSEIAPPCERRQHIITISGTNSSPFAARPLPRTFMGRICRTLGEFAGAFCLCLQVNRDCIFCLGFFIAFVISASFLTAFFYRTINLTTSPIRVPIDATPMSSSARDTVSLRSNGGYYYIYNSNRQHFV</sequence>
<evidence type="ECO:0000313" key="4">
    <source>
        <dbReference type="RefSeq" id="XP_034098034.1"/>
    </source>
</evidence>
<organism evidence="3 4">
    <name type="scientific">Drosophila albomicans</name>
    <name type="common">Fruit fly</name>
    <dbReference type="NCBI Taxonomy" id="7291"/>
    <lineage>
        <taxon>Eukaryota</taxon>
        <taxon>Metazoa</taxon>
        <taxon>Ecdysozoa</taxon>
        <taxon>Arthropoda</taxon>
        <taxon>Hexapoda</taxon>
        <taxon>Insecta</taxon>
        <taxon>Pterygota</taxon>
        <taxon>Neoptera</taxon>
        <taxon>Endopterygota</taxon>
        <taxon>Diptera</taxon>
        <taxon>Brachycera</taxon>
        <taxon>Muscomorpha</taxon>
        <taxon>Ephydroidea</taxon>
        <taxon>Drosophilidae</taxon>
        <taxon>Drosophila</taxon>
    </lineage>
</organism>
<feature type="transmembrane region" description="Helical" evidence="2">
    <location>
        <begin position="239"/>
        <end position="260"/>
    </location>
</feature>
<dbReference type="OrthoDB" id="7870512at2759"/>